<proteinExistence type="predicted"/>
<accession>E2A2W7</accession>
<keyword evidence="3" id="KW-1185">Reference proteome</keyword>
<dbReference type="Proteomes" id="UP000000311">
    <property type="component" value="Unassembled WGS sequence"/>
</dbReference>
<evidence type="ECO:0000313" key="3">
    <source>
        <dbReference type="Proteomes" id="UP000000311"/>
    </source>
</evidence>
<dbReference type="EMBL" id="GL436229">
    <property type="protein sequence ID" value="EFN72209.1"/>
    <property type="molecule type" value="Genomic_DNA"/>
</dbReference>
<evidence type="ECO:0000256" key="1">
    <source>
        <dbReference type="SAM" id="SignalP"/>
    </source>
</evidence>
<dbReference type="InParanoid" id="E2A2W7"/>
<organism evidence="3">
    <name type="scientific">Camponotus floridanus</name>
    <name type="common">Florida carpenter ant</name>
    <dbReference type="NCBI Taxonomy" id="104421"/>
    <lineage>
        <taxon>Eukaryota</taxon>
        <taxon>Metazoa</taxon>
        <taxon>Ecdysozoa</taxon>
        <taxon>Arthropoda</taxon>
        <taxon>Hexapoda</taxon>
        <taxon>Insecta</taxon>
        <taxon>Pterygota</taxon>
        <taxon>Neoptera</taxon>
        <taxon>Endopterygota</taxon>
        <taxon>Hymenoptera</taxon>
        <taxon>Apocrita</taxon>
        <taxon>Aculeata</taxon>
        <taxon>Formicoidea</taxon>
        <taxon>Formicidae</taxon>
        <taxon>Formicinae</taxon>
        <taxon>Camponotus</taxon>
    </lineage>
</organism>
<feature type="chain" id="PRO_5003156379" evidence="1">
    <location>
        <begin position="20"/>
        <end position="107"/>
    </location>
</feature>
<dbReference type="AlphaFoldDB" id="E2A2W7"/>
<protein>
    <submittedName>
        <fullName evidence="2">Uncharacterized protein</fullName>
    </submittedName>
</protein>
<sequence length="107" mass="12708">MKVNSMFGILSLIIISVLADKESIMKISQVKSWISTKNFTTMIKKSFHYSICCNIFISESIHDVEVLFRQFINIYPYEYLLRQRIYECQCYFLLGPTDDEIEKDMQK</sequence>
<gene>
    <name evidence="2" type="ORF">EAG_15219</name>
</gene>
<reference evidence="2 3" key="1">
    <citation type="journal article" date="2010" name="Science">
        <title>Genomic comparison of the ants Camponotus floridanus and Harpegnathos saltator.</title>
        <authorList>
            <person name="Bonasio R."/>
            <person name="Zhang G."/>
            <person name="Ye C."/>
            <person name="Mutti N.S."/>
            <person name="Fang X."/>
            <person name="Qin N."/>
            <person name="Donahue G."/>
            <person name="Yang P."/>
            <person name="Li Q."/>
            <person name="Li C."/>
            <person name="Zhang P."/>
            <person name="Huang Z."/>
            <person name="Berger S.L."/>
            <person name="Reinberg D."/>
            <person name="Wang J."/>
            <person name="Liebig J."/>
        </authorList>
    </citation>
    <scope>NUCLEOTIDE SEQUENCE [LARGE SCALE GENOMIC DNA]</scope>
    <source>
        <strain evidence="3">C129</strain>
    </source>
</reference>
<dbReference type="OrthoDB" id="8182981at2759"/>
<name>E2A2W7_CAMFO</name>
<evidence type="ECO:0000313" key="2">
    <source>
        <dbReference type="EMBL" id="EFN72209.1"/>
    </source>
</evidence>
<keyword evidence="1" id="KW-0732">Signal</keyword>
<feature type="signal peptide" evidence="1">
    <location>
        <begin position="1"/>
        <end position="19"/>
    </location>
</feature>